<feature type="region of interest" description="Disordered" evidence="13">
    <location>
        <begin position="945"/>
        <end position="967"/>
    </location>
</feature>
<feature type="region of interest" description="Disordered" evidence="13">
    <location>
        <begin position="984"/>
        <end position="1007"/>
    </location>
</feature>
<sequence>MPQGTPYNAFILPYPIRVDDFSNPSSTNASASTPYASTSLPPTASLYLLTHTHTDHLNGLAARSFGQAVVCSHDAKEMLLRHEVYAERSLRDAELRAENVRTFAHLRVAPQRLEDGNAVYHGSRDLLRATHLHVPTQFTLNGRDKVTITLLDANHCPGAVMFLIEGAKGAVLHTGDLRAESWFLESLKHNPYIQQYLATSQTICPGSGYQTTTLPKLDAIYLDTACLLNNYDVPSKDEAAAQLASLMTLYPSTTRFFLNLWTWGYEEIYKAIARAFGTKVHVDRYKHGVYSHITGDPFLRAIITRDETITRFHACERFERCEQVRVNGRESHTPSGDRVVYVNPVNMDVASWQRYIADTAEQLRTGKQVNHLLVPLARHSTLPELRKFVSLFKPRRVIPNTLDPALKGLDAACIQGMFAGCLADDASVDSSASLAALMDLGDIYAAVRGGTELVEDVAFKNLEGEGARELAEKWADSGRMRRKLLVMKEFLPAPHRKVVEQILDGRYRPSSKHAPVKEAPVEMPKPPRMGGGSGSDTEAMSSSPPPVSAPRRRGVQGRATMEQTRAAMSRLSSSSSSTAPKAFRSPSVDSDSDDEDRHEFMAQLLFGDETMVPPMKTMYAERTSSPLPEEPIAGPSRLAQLPSLPLTPRSKDGSQDLSHWLRSSSPPPDGPEQPMTPKSREHTQEAVVPDGREGPHTPRRATLGSPFQLTTARKGKMAAIPTPDTHARRPAAPFKEERPPLPPTPPTSSLAPAATILPKHTERQKPSQQDRDSIASDTSQDANSSPLLDLRNVRKRPSPPVGPEEAHHHAAPLSPKRQRMDGNGPVTPPRRSAVGSLASMRPDGMTRILAAASSSRSGTQTASVSAVASGNPGSRVTVHAAAAASASVVDTAARHVSASFSAAAVLGKTMTMTKLKGKTQQETLRIAEKLAKAAPSLVTPKFKAKMERRRLREEASQAQAGPSASAKASASASSLRLGVSASTSASSKVETGILSRLPSQDEEMEPEMAAKVQELQAVFKQEFARGVRPGLVIPRLRCLESQEEDCS</sequence>
<dbReference type="STRING" id="1328759.A0A5C2SM96"/>
<dbReference type="GO" id="GO:0035312">
    <property type="term" value="F:5'-3' DNA exonuclease activity"/>
    <property type="evidence" value="ECO:0007669"/>
    <property type="project" value="TreeGrafter"/>
</dbReference>
<dbReference type="GO" id="GO:0036297">
    <property type="term" value="P:interstrand cross-link repair"/>
    <property type="evidence" value="ECO:0007669"/>
    <property type="project" value="TreeGrafter"/>
</dbReference>
<keyword evidence="7" id="KW-0269">Exonuclease</keyword>
<keyword evidence="3" id="KW-0540">Nuclease</keyword>
<evidence type="ECO:0000256" key="10">
    <source>
        <dbReference type="ARBA" id="ARBA00023242"/>
    </source>
</evidence>
<dbReference type="OrthoDB" id="5561659at2759"/>
<evidence type="ECO:0000256" key="3">
    <source>
        <dbReference type="ARBA" id="ARBA00022722"/>
    </source>
</evidence>
<keyword evidence="5" id="KW-0227">DNA damage</keyword>
<dbReference type="PANTHER" id="PTHR23240:SF8">
    <property type="entry name" value="PROTEIN ARTEMIS"/>
    <property type="match status" value="1"/>
</dbReference>
<comment type="subcellular location">
    <subcellularLocation>
        <location evidence="1">Nucleus</location>
    </subcellularLocation>
</comment>
<feature type="domain" description="DNA repair metallo-beta-lactamase" evidence="14">
    <location>
        <begin position="299"/>
        <end position="401"/>
    </location>
</feature>
<dbReference type="InterPro" id="IPR011084">
    <property type="entry name" value="DRMBL"/>
</dbReference>
<dbReference type="GO" id="GO:0000723">
    <property type="term" value="P:telomere maintenance"/>
    <property type="evidence" value="ECO:0007669"/>
    <property type="project" value="TreeGrafter"/>
</dbReference>
<evidence type="ECO:0000256" key="5">
    <source>
        <dbReference type="ARBA" id="ARBA00022763"/>
    </source>
</evidence>
<keyword evidence="10" id="KW-0539">Nucleus</keyword>
<dbReference type="GO" id="GO:0006310">
    <property type="term" value="P:DNA recombination"/>
    <property type="evidence" value="ECO:0007669"/>
    <property type="project" value="UniProtKB-KW"/>
</dbReference>
<dbReference type="Proteomes" id="UP000313359">
    <property type="component" value="Unassembled WGS sequence"/>
</dbReference>
<evidence type="ECO:0000256" key="2">
    <source>
        <dbReference type="ARBA" id="ARBA00010304"/>
    </source>
</evidence>
<keyword evidence="4" id="KW-0255">Endonuclease</keyword>
<protein>
    <recommendedName>
        <fullName evidence="11">Protein artemis</fullName>
    </recommendedName>
    <alternativeName>
        <fullName evidence="12">DNA cross-link repair 1C protein</fullName>
    </alternativeName>
</protein>
<feature type="region of interest" description="Disordered" evidence="13">
    <location>
        <begin position="509"/>
        <end position="842"/>
    </location>
</feature>
<proteinExistence type="inferred from homology"/>
<feature type="compositionally biased region" description="Basic and acidic residues" evidence="13">
    <location>
        <begin position="759"/>
        <end position="774"/>
    </location>
</feature>
<comment type="similarity">
    <text evidence="2">Belongs to the DNA repair metallo-beta-lactamase (DRMBL) family.</text>
</comment>
<dbReference type="EMBL" id="ML122258">
    <property type="protein sequence ID" value="RPD62596.1"/>
    <property type="molecule type" value="Genomic_DNA"/>
</dbReference>
<evidence type="ECO:0000256" key="12">
    <source>
        <dbReference type="ARBA" id="ARBA00042677"/>
    </source>
</evidence>
<keyword evidence="8" id="KW-0233">DNA recombination</keyword>
<dbReference type="GO" id="GO:0006303">
    <property type="term" value="P:double-strand break repair via nonhomologous end joining"/>
    <property type="evidence" value="ECO:0007669"/>
    <property type="project" value="TreeGrafter"/>
</dbReference>
<feature type="compositionally biased region" description="Polar residues" evidence="13">
    <location>
        <begin position="775"/>
        <end position="786"/>
    </location>
</feature>
<name>A0A5C2SM96_9APHY</name>
<dbReference type="InterPro" id="IPR036866">
    <property type="entry name" value="RibonucZ/Hydroxyglut_hydro"/>
</dbReference>
<dbReference type="AlphaFoldDB" id="A0A5C2SM96"/>
<evidence type="ECO:0000256" key="8">
    <source>
        <dbReference type="ARBA" id="ARBA00023172"/>
    </source>
</evidence>
<evidence type="ECO:0000256" key="7">
    <source>
        <dbReference type="ARBA" id="ARBA00022839"/>
    </source>
</evidence>
<dbReference type="GO" id="GO:0004519">
    <property type="term" value="F:endonuclease activity"/>
    <property type="evidence" value="ECO:0007669"/>
    <property type="project" value="UniProtKB-KW"/>
</dbReference>
<dbReference type="GO" id="GO:0003684">
    <property type="term" value="F:damaged DNA binding"/>
    <property type="evidence" value="ECO:0007669"/>
    <property type="project" value="TreeGrafter"/>
</dbReference>
<dbReference type="Pfam" id="PF07522">
    <property type="entry name" value="DRMBL"/>
    <property type="match status" value="1"/>
</dbReference>
<organism evidence="15 16">
    <name type="scientific">Lentinus tigrinus ALCF2SS1-6</name>
    <dbReference type="NCBI Taxonomy" id="1328759"/>
    <lineage>
        <taxon>Eukaryota</taxon>
        <taxon>Fungi</taxon>
        <taxon>Dikarya</taxon>
        <taxon>Basidiomycota</taxon>
        <taxon>Agaricomycotina</taxon>
        <taxon>Agaricomycetes</taxon>
        <taxon>Polyporales</taxon>
        <taxon>Polyporaceae</taxon>
        <taxon>Lentinus</taxon>
    </lineage>
</organism>
<evidence type="ECO:0000256" key="6">
    <source>
        <dbReference type="ARBA" id="ARBA00022801"/>
    </source>
</evidence>
<evidence type="ECO:0000256" key="9">
    <source>
        <dbReference type="ARBA" id="ARBA00023204"/>
    </source>
</evidence>
<keyword evidence="6" id="KW-0378">Hydrolase</keyword>
<dbReference type="SUPFAM" id="SSF56281">
    <property type="entry name" value="Metallo-hydrolase/oxidoreductase"/>
    <property type="match status" value="1"/>
</dbReference>
<dbReference type="PANTHER" id="PTHR23240">
    <property type="entry name" value="DNA CROSS-LINK REPAIR PROTEIN PSO2/SNM1-RELATED"/>
    <property type="match status" value="1"/>
</dbReference>
<feature type="compositionally biased region" description="Polar residues" evidence="13">
    <location>
        <begin position="655"/>
        <end position="664"/>
    </location>
</feature>
<feature type="compositionally biased region" description="Basic and acidic residues" evidence="13">
    <location>
        <begin position="678"/>
        <end position="696"/>
    </location>
</feature>
<dbReference type="GO" id="GO:0005634">
    <property type="term" value="C:nucleus"/>
    <property type="evidence" value="ECO:0007669"/>
    <property type="project" value="UniProtKB-SubCell"/>
</dbReference>
<accession>A0A5C2SM96</accession>
<dbReference type="Gene3D" id="3.60.15.10">
    <property type="entry name" value="Ribonuclease Z/Hydroxyacylglutathione hydrolase-like"/>
    <property type="match status" value="1"/>
</dbReference>
<keyword evidence="9" id="KW-0234">DNA repair</keyword>
<keyword evidence="16" id="KW-1185">Reference proteome</keyword>
<evidence type="ECO:0000313" key="16">
    <source>
        <dbReference type="Proteomes" id="UP000313359"/>
    </source>
</evidence>
<reference evidence="15" key="1">
    <citation type="journal article" date="2018" name="Genome Biol. Evol.">
        <title>Genomics and development of Lentinus tigrinus, a white-rot wood-decaying mushroom with dimorphic fruiting bodies.</title>
        <authorList>
            <person name="Wu B."/>
            <person name="Xu Z."/>
            <person name="Knudson A."/>
            <person name="Carlson A."/>
            <person name="Chen N."/>
            <person name="Kovaka S."/>
            <person name="LaButti K."/>
            <person name="Lipzen A."/>
            <person name="Pennachio C."/>
            <person name="Riley R."/>
            <person name="Schakwitz W."/>
            <person name="Umezawa K."/>
            <person name="Ohm R.A."/>
            <person name="Grigoriev I.V."/>
            <person name="Nagy L.G."/>
            <person name="Gibbons J."/>
            <person name="Hibbett D."/>
        </authorList>
    </citation>
    <scope>NUCLEOTIDE SEQUENCE [LARGE SCALE GENOMIC DNA]</scope>
    <source>
        <strain evidence="15">ALCF2SS1-6</strain>
    </source>
</reference>
<gene>
    <name evidence="15" type="ORF">L227DRAFT_599456</name>
</gene>
<evidence type="ECO:0000259" key="14">
    <source>
        <dbReference type="Pfam" id="PF07522"/>
    </source>
</evidence>
<evidence type="ECO:0000256" key="4">
    <source>
        <dbReference type="ARBA" id="ARBA00022759"/>
    </source>
</evidence>
<evidence type="ECO:0000256" key="11">
    <source>
        <dbReference type="ARBA" id="ARBA00039759"/>
    </source>
</evidence>
<evidence type="ECO:0000313" key="15">
    <source>
        <dbReference type="EMBL" id="RPD62596.1"/>
    </source>
</evidence>
<feature type="compositionally biased region" description="Low complexity" evidence="13">
    <location>
        <begin position="956"/>
        <end position="967"/>
    </location>
</feature>
<evidence type="ECO:0000256" key="1">
    <source>
        <dbReference type="ARBA" id="ARBA00004123"/>
    </source>
</evidence>
<evidence type="ECO:0000256" key="13">
    <source>
        <dbReference type="SAM" id="MobiDB-lite"/>
    </source>
</evidence>